<keyword evidence="11" id="KW-1185">Reference proteome</keyword>
<protein>
    <submittedName>
        <fullName evidence="10">Acyl-CoA dehydrogenase family protein</fullName>
    </submittedName>
</protein>
<feature type="domain" description="Acyl-CoA dehydrogenase-like C-terminal" evidence="9">
    <location>
        <begin position="456"/>
        <end position="527"/>
    </location>
</feature>
<keyword evidence="5" id="KW-0560">Oxidoreductase</keyword>
<evidence type="ECO:0000313" key="11">
    <source>
        <dbReference type="Proteomes" id="UP001597318"/>
    </source>
</evidence>
<accession>A0ABW5C3P2</accession>
<name>A0ABW5C3P2_9BACI</name>
<comment type="similarity">
    <text evidence="2 5">Belongs to the acyl-CoA dehydrogenase family.</text>
</comment>
<dbReference type="PANTHER" id="PTHR43884:SF12">
    <property type="entry name" value="ISOVALERYL-COA DEHYDROGENASE, MITOCHONDRIAL-RELATED"/>
    <property type="match status" value="1"/>
</dbReference>
<evidence type="ECO:0000256" key="4">
    <source>
        <dbReference type="ARBA" id="ARBA00022827"/>
    </source>
</evidence>
<evidence type="ECO:0000256" key="5">
    <source>
        <dbReference type="RuleBase" id="RU362125"/>
    </source>
</evidence>
<dbReference type="InterPro" id="IPR013786">
    <property type="entry name" value="AcylCoA_DH/ox_N"/>
</dbReference>
<keyword evidence="3 5" id="KW-0285">Flavoprotein</keyword>
<evidence type="ECO:0000259" key="8">
    <source>
        <dbReference type="Pfam" id="PF02771"/>
    </source>
</evidence>
<dbReference type="Pfam" id="PF00441">
    <property type="entry name" value="Acyl-CoA_dh_1"/>
    <property type="match status" value="1"/>
</dbReference>
<dbReference type="Pfam" id="PF21263">
    <property type="entry name" value="Acyl-CoA-dh_C"/>
    <property type="match status" value="1"/>
</dbReference>
<dbReference type="InterPro" id="IPR049426">
    <property type="entry name" value="Acyl-CoA-dh-like_C"/>
</dbReference>
<organism evidence="10 11">
    <name type="scientific">Metabacillus endolithicus</name>
    <dbReference type="NCBI Taxonomy" id="1535204"/>
    <lineage>
        <taxon>Bacteria</taxon>
        <taxon>Bacillati</taxon>
        <taxon>Bacillota</taxon>
        <taxon>Bacilli</taxon>
        <taxon>Bacillales</taxon>
        <taxon>Bacillaceae</taxon>
        <taxon>Metabacillus</taxon>
    </lineage>
</organism>
<dbReference type="Gene3D" id="1.20.140.10">
    <property type="entry name" value="Butyryl-CoA Dehydrogenase, subunit A, domain 3"/>
    <property type="match status" value="2"/>
</dbReference>
<dbReference type="PANTHER" id="PTHR43884">
    <property type="entry name" value="ACYL-COA DEHYDROGENASE"/>
    <property type="match status" value="1"/>
</dbReference>
<dbReference type="Proteomes" id="UP001597318">
    <property type="component" value="Unassembled WGS sequence"/>
</dbReference>
<comment type="cofactor">
    <cofactor evidence="1 5">
        <name>FAD</name>
        <dbReference type="ChEBI" id="CHEBI:57692"/>
    </cofactor>
</comment>
<feature type="domain" description="Acyl-CoA oxidase/dehydrogenase middle" evidence="7">
    <location>
        <begin position="143"/>
        <end position="236"/>
    </location>
</feature>
<evidence type="ECO:0000259" key="6">
    <source>
        <dbReference type="Pfam" id="PF00441"/>
    </source>
</evidence>
<dbReference type="InterPro" id="IPR037069">
    <property type="entry name" value="AcylCoA_DH/ox_N_sf"/>
</dbReference>
<evidence type="ECO:0000313" key="10">
    <source>
        <dbReference type="EMBL" id="MFD2215691.1"/>
    </source>
</evidence>
<evidence type="ECO:0000256" key="2">
    <source>
        <dbReference type="ARBA" id="ARBA00009347"/>
    </source>
</evidence>
<dbReference type="Pfam" id="PF02771">
    <property type="entry name" value="Acyl-CoA_dh_N"/>
    <property type="match status" value="1"/>
</dbReference>
<feature type="domain" description="Acyl-CoA dehydrogenase/oxidase N-terminal" evidence="8">
    <location>
        <begin position="28"/>
        <end position="139"/>
    </location>
</feature>
<dbReference type="SUPFAM" id="SSF56645">
    <property type="entry name" value="Acyl-CoA dehydrogenase NM domain-like"/>
    <property type="match status" value="1"/>
</dbReference>
<proteinExistence type="inferred from homology"/>
<dbReference type="InterPro" id="IPR009100">
    <property type="entry name" value="AcylCoA_DH/oxidase_NM_dom_sf"/>
</dbReference>
<sequence length="565" mass="63121">MLREKKKQHYLTNDVELDEVFIPEDFNQEHEMIKNLVEKFVVKDVRPSLDRIENQQFDETVRLMKEAGVLGLISADIPEAVGGLGLGKVSATILSEKMAPARSFSITFGGQTGIGALPIAYFGTDKQKEKYLPDILSGDLITAYALTEPGAGTDAMNIKTTAVPSECSRYYILNGEKQWISNAGFAGLFIVFAKVEGDRFTAFIIEKNFDGVSIGPEEKKMGLKGSSTCSILLDNVKVPKENIIGEIGRGHIIALNVLNLGRHKIAATSLGTAKHAIELAVAYANQRKQFGQPLSSFHLIKDKIADMVIKTYVNESSIYRTAGLLEKSFNQIADQDDVASAISNLAVECSINKVMSTETLDFVVDEALQMHGGYGYMAEYEIETLYRDSRITRIFEGTNEINRLNIASALLKTYEKPIEQTKAQDGILIQEKQTLHLLKKLYHAMILSIQKHDLVMLNEEQEVAAFLADLVSSIYAIESAILRTEKVIKLSGFDRNQQKLDYTILYTHEQSQQLAIRALNLLPHLGDEETLSQLACRLVRSSQKDFVKIKRRIADIIIKEEKYRS</sequence>
<gene>
    <name evidence="10" type="ORF">ACFSKK_18565</name>
</gene>
<keyword evidence="4 5" id="KW-0274">FAD</keyword>
<dbReference type="RefSeq" id="WP_247340493.1">
    <property type="nucleotide sequence ID" value="NZ_CP095550.1"/>
</dbReference>
<dbReference type="SUPFAM" id="SSF47203">
    <property type="entry name" value="Acyl-CoA dehydrogenase C-terminal domain-like"/>
    <property type="match status" value="1"/>
</dbReference>
<dbReference type="InterPro" id="IPR006091">
    <property type="entry name" value="Acyl-CoA_Oxase/DH_mid-dom"/>
</dbReference>
<dbReference type="InterPro" id="IPR046373">
    <property type="entry name" value="Acyl-CoA_Oxase/DH_mid-dom_sf"/>
</dbReference>
<evidence type="ECO:0000259" key="9">
    <source>
        <dbReference type="Pfam" id="PF21263"/>
    </source>
</evidence>
<dbReference type="Gene3D" id="2.40.110.10">
    <property type="entry name" value="Butyryl-CoA Dehydrogenase, subunit A, domain 2"/>
    <property type="match status" value="1"/>
</dbReference>
<dbReference type="InterPro" id="IPR009075">
    <property type="entry name" value="AcylCo_DH/oxidase_C"/>
</dbReference>
<dbReference type="Pfam" id="PF02770">
    <property type="entry name" value="Acyl-CoA_dh_M"/>
    <property type="match status" value="1"/>
</dbReference>
<evidence type="ECO:0000259" key="7">
    <source>
        <dbReference type="Pfam" id="PF02770"/>
    </source>
</evidence>
<reference evidence="11" key="1">
    <citation type="journal article" date="2019" name="Int. J. Syst. Evol. Microbiol.">
        <title>The Global Catalogue of Microorganisms (GCM) 10K type strain sequencing project: providing services to taxonomists for standard genome sequencing and annotation.</title>
        <authorList>
            <consortium name="The Broad Institute Genomics Platform"/>
            <consortium name="The Broad Institute Genome Sequencing Center for Infectious Disease"/>
            <person name="Wu L."/>
            <person name="Ma J."/>
        </authorList>
    </citation>
    <scope>NUCLEOTIDE SEQUENCE [LARGE SCALE GENOMIC DNA]</scope>
    <source>
        <strain evidence="11">CGMCC 1.15474</strain>
    </source>
</reference>
<feature type="domain" description="Acyl-CoA dehydrogenase/oxidase C-terminal" evidence="6">
    <location>
        <begin position="248"/>
        <end position="410"/>
    </location>
</feature>
<evidence type="ECO:0000256" key="1">
    <source>
        <dbReference type="ARBA" id="ARBA00001974"/>
    </source>
</evidence>
<dbReference type="Gene3D" id="1.10.540.10">
    <property type="entry name" value="Acyl-CoA dehydrogenase/oxidase, N-terminal domain"/>
    <property type="match status" value="1"/>
</dbReference>
<comment type="caution">
    <text evidence="10">The sequence shown here is derived from an EMBL/GenBank/DDBJ whole genome shotgun (WGS) entry which is preliminary data.</text>
</comment>
<dbReference type="InterPro" id="IPR036250">
    <property type="entry name" value="AcylCo_DH-like_C"/>
</dbReference>
<dbReference type="EMBL" id="JBHUIK010000004">
    <property type="protein sequence ID" value="MFD2215691.1"/>
    <property type="molecule type" value="Genomic_DNA"/>
</dbReference>
<evidence type="ECO:0000256" key="3">
    <source>
        <dbReference type="ARBA" id="ARBA00022630"/>
    </source>
</evidence>